<proteinExistence type="predicted"/>
<dbReference type="AlphaFoldDB" id="A0A1F8F614"/>
<comment type="caution">
    <text evidence="1">The sequence shown here is derived from an EMBL/GenBank/DDBJ whole genome shotgun (WGS) entry which is preliminary data.</text>
</comment>
<gene>
    <name evidence="1" type="ORF">A3C61_02075</name>
</gene>
<organism evidence="1 2">
    <name type="scientific">Candidatus Yanofskybacteria bacterium RIFCSPHIGHO2_02_FULL_39_10</name>
    <dbReference type="NCBI Taxonomy" id="1802674"/>
    <lineage>
        <taxon>Bacteria</taxon>
        <taxon>Candidatus Yanofskyibacteriota</taxon>
    </lineage>
</organism>
<dbReference type="Proteomes" id="UP000178908">
    <property type="component" value="Unassembled WGS sequence"/>
</dbReference>
<reference evidence="1 2" key="1">
    <citation type="journal article" date="2016" name="Nat. Commun.">
        <title>Thousands of microbial genomes shed light on interconnected biogeochemical processes in an aquifer system.</title>
        <authorList>
            <person name="Anantharaman K."/>
            <person name="Brown C.T."/>
            <person name="Hug L.A."/>
            <person name="Sharon I."/>
            <person name="Castelle C.J."/>
            <person name="Probst A.J."/>
            <person name="Thomas B.C."/>
            <person name="Singh A."/>
            <person name="Wilkins M.J."/>
            <person name="Karaoz U."/>
            <person name="Brodie E.L."/>
            <person name="Williams K.H."/>
            <person name="Hubbard S.S."/>
            <person name="Banfield J.F."/>
        </authorList>
    </citation>
    <scope>NUCLEOTIDE SEQUENCE [LARGE SCALE GENOMIC DNA]</scope>
</reference>
<dbReference type="EMBL" id="MGJO01000058">
    <property type="protein sequence ID" value="OGN08000.1"/>
    <property type="molecule type" value="Genomic_DNA"/>
</dbReference>
<accession>A0A1F8F614</accession>
<sequence>MFRSLGNLFEKKINLMGSSENNSLRIIGVTNSFLKDQFGHSAQNKLFNINYSQKEGALLVEAGNKIMANELSLRLTELYSQFQKNKIKLNKILIR</sequence>
<name>A0A1F8F614_9BACT</name>
<protein>
    <submittedName>
        <fullName evidence="1">Uncharacterized protein</fullName>
    </submittedName>
</protein>
<evidence type="ECO:0000313" key="1">
    <source>
        <dbReference type="EMBL" id="OGN08000.1"/>
    </source>
</evidence>
<evidence type="ECO:0000313" key="2">
    <source>
        <dbReference type="Proteomes" id="UP000178908"/>
    </source>
</evidence>